<evidence type="ECO:0000313" key="2">
    <source>
        <dbReference type="EMBL" id="GAK67160.1"/>
    </source>
</evidence>
<dbReference type="SUPFAM" id="SSF69118">
    <property type="entry name" value="AhpD-like"/>
    <property type="match status" value="1"/>
</dbReference>
<evidence type="ECO:0000259" key="1">
    <source>
        <dbReference type="Pfam" id="PF02627"/>
    </source>
</evidence>
<gene>
    <name evidence="2" type="ORF">PAN0_016c5386</name>
</gene>
<dbReference type="GO" id="GO:0051920">
    <property type="term" value="F:peroxiredoxin activity"/>
    <property type="evidence" value="ECO:0007669"/>
    <property type="project" value="InterPro"/>
</dbReference>
<protein>
    <recommendedName>
        <fullName evidence="1">Carboxymuconolactone decarboxylase-like domain-containing protein</fullName>
    </recommendedName>
</protein>
<dbReference type="Pfam" id="PF02627">
    <property type="entry name" value="CMD"/>
    <property type="match status" value="1"/>
</dbReference>
<dbReference type="SUPFAM" id="SSF53335">
    <property type="entry name" value="S-adenosyl-L-methionine-dependent methyltransferases"/>
    <property type="match status" value="1"/>
</dbReference>
<dbReference type="RefSeq" id="XP_014654813.1">
    <property type="nucleotide sequence ID" value="XM_014799327.1"/>
</dbReference>
<feature type="domain" description="Carboxymuconolactone decarboxylase-like" evidence="1">
    <location>
        <begin position="319"/>
        <end position="400"/>
    </location>
</feature>
<keyword evidence="3" id="KW-1185">Reference proteome</keyword>
<dbReference type="HOGENOM" id="CLU_672998_0_0_1"/>
<dbReference type="EMBL" id="DF830083">
    <property type="protein sequence ID" value="GAK67160.1"/>
    <property type="molecule type" value="Genomic_DNA"/>
</dbReference>
<dbReference type="InterPro" id="IPR029063">
    <property type="entry name" value="SAM-dependent_MTases_sf"/>
</dbReference>
<dbReference type="Proteomes" id="UP000053758">
    <property type="component" value="Unassembled WGS sequence"/>
</dbReference>
<reference evidence="2" key="1">
    <citation type="submission" date="2014-07" db="EMBL/GenBank/DDBJ databases">
        <title>Draft genome sequence of the yeast Pseudozyma antarctica JCM 10317 known as a producer of lipase B which used in a wide range of industrial applications.</title>
        <authorList>
            <person name="Morita T."/>
            <person name="Saika A."/>
            <person name="Koike H."/>
        </authorList>
    </citation>
    <scope>NUCLEOTIDE SEQUENCE</scope>
    <source>
        <strain evidence="2">JCM 10317</strain>
    </source>
</reference>
<sequence length="421" mass="45988">MSFVRSLRAVPLRAPRALSPLQLSRSMTTYQHTILHRTHPWVAQLVTELHAQSEQQDAQGTGISSLNSQDVQKRDFSRFSHKMIALEQDKAELIYAVLRNKKATRIFEAGTSYGVSTIYLMIASQAAAAAASSDKAMVWGTEKEDHKADAAVANIATALKLPKGTSDIPGFTMLRGDILEQTRKANIGKNSLDAVLFDIWAELALPTFKLLEPSLQADAVLFIDNWLTGVEIGTYTAFKEYLEAQGWYVAAMPFKNGLGMATREMSSQASKQDVAPGSAAWQELHTTLHSVGDSIRREVVGESYVERSLSNANDFTMPMQKLATEYAWGGIWSRPGLARRDRSILNIGMLAALGKSTELATHVRGALNNGVTETEVQECLLQVATYVGMPAGMEAFRAADKAVQEWKAAQNTASASTSKTS</sequence>
<dbReference type="GeneID" id="26306123"/>
<dbReference type="Gene3D" id="1.20.1290.10">
    <property type="entry name" value="AhpD-like"/>
    <property type="match status" value="1"/>
</dbReference>
<name>A0A081CKG4_PSEA2</name>
<organism evidence="2">
    <name type="scientific">Pseudozyma antarctica</name>
    <name type="common">Yeast</name>
    <name type="synonym">Candida antarctica</name>
    <dbReference type="NCBI Taxonomy" id="84753"/>
    <lineage>
        <taxon>Eukaryota</taxon>
        <taxon>Fungi</taxon>
        <taxon>Dikarya</taxon>
        <taxon>Basidiomycota</taxon>
        <taxon>Ustilaginomycotina</taxon>
        <taxon>Ustilaginomycetes</taxon>
        <taxon>Ustilaginales</taxon>
        <taxon>Ustilaginaceae</taxon>
        <taxon>Moesziomyces</taxon>
    </lineage>
</organism>
<dbReference type="PANTHER" id="PTHR33570:SF2">
    <property type="entry name" value="CARBOXYMUCONOLACTONE DECARBOXYLASE-LIKE DOMAIN-CONTAINING PROTEIN"/>
    <property type="match status" value="1"/>
</dbReference>
<dbReference type="InterPro" id="IPR029032">
    <property type="entry name" value="AhpD-like"/>
</dbReference>
<dbReference type="InterPro" id="IPR003779">
    <property type="entry name" value="CMD-like"/>
</dbReference>
<dbReference type="InterPro" id="IPR052512">
    <property type="entry name" value="4CMD/NDH-1_regulator"/>
</dbReference>
<accession>A0A081CKG4</accession>
<dbReference type="AlphaFoldDB" id="A0A081CKG4"/>
<evidence type="ECO:0000313" key="3">
    <source>
        <dbReference type="Proteomes" id="UP000053758"/>
    </source>
</evidence>
<dbReference type="PANTHER" id="PTHR33570">
    <property type="entry name" value="4-CARBOXYMUCONOLACTONE DECARBOXYLASE FAMILY PROTEIN"/>
    <property type="match status" value="1"/>
</dbReference>
<dbReference type="Gene3D" id="3.40.50.150">
    <property type="entry name" value="Vaccinia Virus protein VP39"/>
    <property type="match status" value="1"/>
</dbReference>
<proteinExistence type="predicted"/>